<sequence>MPGRSVRFASAARPCAHPLLALSTTPVLDYDLTLPPTTLSANFPGLSSAGLLEPAVYPPHAALTLATSHLPWAVGVIPADARRGITVADVLAALYAALRANVTSAEFSALGTQRHMRRAVAAYRRRCERLRGRRAYEEEKAQGMKRVDFLMGCTKFCGIAPRIGAPGVWTIHIG</sequence>
<keyword evidence="3" id="KW-1185">Reference proteome</keyword>
<evidence type="ECO:0000313" key="2">
    <source>
        <dbReference type="EMBL" id="KAJ7082625.1"/>
    </source>
</evidence>
<dbReference type="InterPro" id="IPR046522">
    <property type="entry name" value="DUF6699"/>
</dbReference>
<gene>
    <name evidence="2" type="ORF">B0H15DRAFT_803086</name>
</gene>
<organism evidence="2 3">
    <name type="scientific">Mycena belliarum</name>
    <dbReference type="NCBI Taxonomy" id="1033014"/>
    <lineage>
        <taxon>Eukaryota</taxon>
        <taxon>Fungi</taxon>
        <taxon>Dikarya</taxon>
        <taxon>Basidiomycota</taxon>
        <taxon>Agaricomycotina</taxon>
        <taxon>Agaricomycetes</taxon>
        <taxon>Agaricomycetidae</taxon>
        <taxon>Agaricales</taxon>
        <taxon>Marasmiineae</taxon>
        <taxon>Mycenaceae</taxon>
        <taxon>Mycena</taxon>
    </lineage>
</organism>
<proteinExistence type="predicted"/>
<dbReference type="AlphaFoldDB" id="A0AAD6TXB1"/>
<evidence type="ECO:0000259" key="1">
    <source>
        <dbReference type="Pfam" id="PF20415"/>
    </source>
</evidence>
<comment type="caution">
    <text evidence="2">The sequence shown here is derived from an EMBL/GenBank/DDBJ whole genome shotgun (WGS) entry which is preliminary data.</text>
</comment>
<reference evidence="2" key="1">
    <citation type="submission" date="2023-03" db="EMBL/GenBank/DDBJ databases">
        <title>Massive genome expansion in bonnet fungi (Mycena s.s.) driven by repeated elements and novel gene families across ecological guilds.</title>
        <authorList>
            <consortium name="Lawrence Berkeley National Laboratory"/>
            <person name="Harder C.B."/>
            <person name="Miyauchi S."/>
            <person name="Viragh M."/>
            <person name="Kuo A."/>
            <person name="Thoen E."/>
            <person name="Andreopoulos B."/>
            <person name="Lu D."/>
            <person name="Skrede I."/>
            <person name="Drula E."/>
            <person name="Henrissat B."/>
            <person name="Morin E."/>
            <person name="Kohler A."/>
            <person name="Barry K."/>
            <person name="LaButti K."/>
            <person name="Morin E."/>
            <person name="Salamov A."/>
            <person name="Lipzen A."/>
            <person name="Mereny Z."/>
            <person name="Hegedus B."/>
            <person name="Baldrian P."/>
            <person name="Stursova M."/>
            <person name="Weitz H."/>
            <person name="Taylor A."/>
            <person name="Grigoriev I.V."/>
            <person name="Nagy L.G."/>
            <person name="Martin F."/>
            <person name="Kauserud H."/>
        </authorList>
    </citation>
    <scope>NUCLEOTIDE SEQUENCE</scope>
    <source>
        <strain evidence="2">CBHHK173m</strain>
    </source>
</reference>
<accession>A0AAD6TXB1</accession>
<dbReference type="Proteomes" id="UP001222325">
    <property type="component" value="Unassembled WGS sequence"/>
</dbReference>
<name>A0AAD6TXB1_9AGAR</name>
<evidence type="ECO:0000313" key="3">
    <source>
        <dbReference type="Proteomes" id="UP001222325"/>
    </source>
</evidence>
<protein>
    <recommendedName>
        <fullName evidence="1">DUF6699 domain-containing protein</fullName>
    </recommendedName>
</protein>
<feature type="domain" description="DUF6699" evidence="1">
    <location>
        <begin position="28"/>
        <end position="160"/>
    </location>
</feature>
<dbReference type="EMBL" id="JARJCN010000044">
    <property type="protein sequence ID" value="KAJ7082625.1"/>
    <property type="molecule type" value="Genomic_DNA"/>
</dbReference>
<dbReference type="Pfam" id="PF20415">
    <property type="entry name" value="DUF6699"/>
    <property type="match status" value="1"/>
</dbReference>